<dbReference type="Proteomes" id="UP001488805">
    <property type="component" value="Unassembled WGS sequence"/>
</dbReference>
<dbReference type="AlphaFoldDB" id="A0AAW1EP01"/>
<evidence type="ECO:0000313" key="2">
    <source>
        <dbReference type="Proteomes" id="UP001488805"/>
    </source>
</evidence>
<sequence length="117" mass="12970">MPWRHTYPDVAGCFFSKAAAVNLSLESGKAGENGLEDEHSSPPPICWLSRRTESHSLYDGLVWLKRSMSATQRYVSSCAADDARTVRLTFSGSVSLCMCGTELWTPDCWLKHLGGER</sequence>
<gene>
    <name evidence="1" type="ORF">VZT92_017983</name>
</gene>
<accession>A0AAW1EP01</accession>
<organism evidence="1 2">
    <name type="scientific">Zoarces viviparus</name>
    <name type="common">Viviparous eelpout</name>
    <name type="synonym">Blennius viviparus</name>
    <dbReference type="NCBI Taxonomy" id="48416"/>
    <lineage>
        <taxon>Eukaryota</taxon>
        <taxon>Metazoa</taxon>
        <taxon>Chordata</taxon>
        <taxon>Craniata</taxon>
        <taxon>Vertebrata</taxon>
        <taxon>Euteleostomi</taxon>
        <taxon>Actinopterygii</taxon>
        <taxon>Neopterygii</taxon>
        <taxon>Teleostei</taxon>
        <taxon>Neoteleostei</taxon>
        <taxon>Acanthomorphata</taxon>
        <taxon>Eupercaria</taxon>
        <taxon>Perciformes</taxon>
        <taxon>Cottioidei</taxon>
        <taxon>Zoarcales</taxon>
        <taxon>Zoarcidae</taxon>
        <taxon>Zoarcinae</taxon>
        <taxon>Zoarces</taxon>
    </lineage>
</organism>
<protein>
    <submittedName>
        <fullName evidence="1">Uncharacterized protein</fullName>
    </submittedName>
</protein>
<comment type="caution">
    <text evidence="1">The sequence shown here is derived from an EMBL/GenBank/DDBJ whole genome shotgun (WGS) entry which is preliminary data.</text>
</comment>
<proteinExistence type="predicted"/>
<keyword evidence="2" id="KW-1185">Reference proteome</keyword>
<evidence type="ECO:0000313" key="1">
    <source>
        <dbReference type="EMBL" id="KAK9524117.1"/>
    </source>
</evidence>
<name>A0AAW1EP01_ZOAVI</name>
<reference evidence="1 2" key="1">
    <citation type="journal article" date="2024" name="Genome Biol. Evol.">
        <title>Chromosome-level genome assembly of the viviparous eelpout Zoarces viviparus.</title>
        <authorList>
            <person name="Fuhrmann N."/>
            <person name="Brasseur M.V."/>
            <person name="Bakowski C.E."/>
            <person name="Podsiadlowski L."/>
            <person name="Prost S."/>
            <person name="Krehenwinkel H."/>
            <person name="Mayer C."/>
        </authorList>
    </citation>
    <scope>NUCLEOTIDE SEQUENCE [LARGE SCALE GENOMIC DNA]</scope>
    <source>
        <strain evidence="1">NO-MEL_2022_Ind0_liver</strain>
    </source>
</reference>
<dbReference type="EMBL" id="JBCEZU010000156">
    <property type="protein sequence ID" value="KAK9524117.1"/>
    <property type="molecule type" value="Genomic_DNA"/>
</dbReference>